<keyword evidence="3" id="KW-1185">Reference proteome</keyword>
<dbReference type="InParanoid" id="A0A0C2ZP96"/>
<evidence type="ECO:0000313" key="3">
    <source>
        <dbReference type="Proteomes" id="UP000053989"/>
    </source>
</evidence>
<dbReference type="Proteomes" id="UP000053989">
    <property type="component" value="Unassembled WGS sequence"/>
</dbReference>
<dbReference type="AlphaFoldDB" id="A0A0C2ZP96"/>
<dbReference type="HOGENOM" id="CLU_092517_2_0_1"/>
<organism evidence="2 3">
    <name type="scientific">Scleroderma citrinum Foug A</name>
    <dbReference type="NCBI Taxonomy" id="1036808"/>
    <lineage>
        <taxon>Eukaryota</taxon>
        <taxon>Fungi</taxon>
        <taxon>Dikarya</taxon>
        <taxon>Basidiomycota</taxon>
        <taxon>Agaricomycotina</taxon>
        <taxon>Agaricomycetes</taxon>
        <taxon>Agaricomycetidae</taxon>
        <taxon>Boletales</taxon>
        <taxon>Sclerodermatineae</taxon>
        <taxon>Sclerodermataceae</taxon>
        <taxon>Scleroderma</taxon>
    </lineage>
</organism>
<evidence type="ECO:0000313" key="2">
    <source>
        <dbReference type="EMBL" id="KIM54442.1"/>
    </source>
</evidence>
<evidence type="ECO:0000256" key="1">
    <source>
        <dbReference type="SAM" id="MobiDB-lite"/>
    </source>
</evidence>
<feature type="non-terminal residue" evidence="2">
    <location>
        <position position="1"/>
    </location>
</feature>
<dbReference type="STRING" id="1036808.A0A0C2ZP96"/>
<dbReference type="EMBL" id="KN822155">
    <property type="protein sequence ID" value="KIM54442.1"/>
    <property type="molecule type" value="Genomic_DNA"/>
</dbReference>
<proteinExistence type="predicted"/>
<sequence length="179" mass="20132">LRFVGQLEHGLYTPHEVTIHPEVIQYYLQGSAIQSSPSTQVSSSSDIDDEEWEDIPPETPDFTMVASLIADEQATQFLNEGAKVPGDQNPFNHTDAEAVFKQALDEVEAVGHIPSGLGMLEEEWDEDGYSEIEVISSKRQGKKNITVMLPDFIWRPRAIRWCQALTVLYHTLDAIMDTE</sequence>
<name>A0A0C2ZP96_9AGAM</name>
<accession>A0A0C2ZP96</accession>
<dbReference type="OrthoDB" id="3262083at2759"/>
<reference evidence="3" key="2">
    <citation type="submission" date="2015-01" db="EMBL/GenBank/DDBJ databases">
        <title>Evolutionary Origins and Diversification of the Mycorrhizal Mutualists.</title>
        <authorList>
            <consortium name="DOE Joint Genome Institute"/>
            <consortium name="Mycorrhizal Genomics Consortium"/>
            <person name="Kohler A."/>
            <person name="Kuo A."/>
            <person name="Nagy L.G."/>
            <person name="Floudas D."/>
            <person name="Copeland A."/>
            <person name="Barry K.W."/>
            <person name="Cichocki N."/>
            <person name="Veneault-Fourrey C."/>
            <person name="LaButti K."/>
            <person name="Lindquist E.A."/>
            <person name="Lipzen A."/>
            <person name="Lundell T."/>
            <person name="Morin E."/>
            <person name="Murat C."/>
            <person name="Riley R."/>
            <person name="Ohm R."/>
            <person name="Sun H."/>
            <person name="Tunlid A."/>
            <person name="Henrissat B."/>
            <person name="Grigoriev I.V."/>
            <person name="Hibbett D.S."/>
            <person name="Martin F."/>
        </authorList>
    </citation>
    <scope>NUCLEOTIDE SEQUENCE [LARGE SCALE GENOMIC DNA]</scope>
    <source>
        <strain evidence="3">Foug A</strain>
    </source>
</reference>
<feature type="compositionally biased region" description="Low complexity" evidence="1">
    <location>
        <begin position="35"/>
        <end position="45"/>
    </location>
</feature>
<reference evidence="2 3" key="1">
    <citation type="submission" date="2014-04" db="EMBL/GenBank/DDBJ databases">
        <authorList>
            <consortium name="DOE Joint Genome Institute"/>
            <person name="Kuo A."/>
            <person name="Kohler A."/>
            <person name="Nagy L.G."/>
            <person name="Floudas D."/>
            <person name="Copeland A."/>
            <person name="Barry K.W."/>
            <person name="Cichocki N."/>
            <person name="Veneault-Fourrey C."/>
            <person name="LaButti K."/>
            <person name="Lindquist E.A."/>
            <person name="Lipzen A."/>
            <person name="Lundell T."/>
            <person name="Morin E."/>
            <person name="Murat C."/>
            <person name="Sun H."/>
            <person name="Tunlid A."/>
            <person name="Henrissat B."/>
            <person name="Grigoriev I.V."/>
            <person name="Hibbett D.S."/>
            <person name="Martin F."/>
            <person name="Nordberg H.P."/>
            <person name="Cantor M.N."/>
            <person name="Hua S.X."/>
        </authorList>
    </citation>
    <scope>NUCLEOTIDE SEQUENCE [LARGE SCALE GENOMIC DNA]</scope>
    <source>
        <strain evidence="2 3">Foug A</strain>
    </source>
</reference>
<feature type="compositionally biased region" description="Acidic residues" evidence="1">
    <location>
        <begin position="46"/>
        <end position="56"/>
    </location>
</feature>
<feature type="region of interest" description="Disordered" evidence="1">
    <location>
        <begin position="35"/>
        <end position="59"/>
    </location>
</feature>
<protein>
    <submittedName>
        <fullName evidence="2">Uncharacterized protein</fullName>
    </submittedName>
</protein>
<gene>
    <name evidence="2" type="ORF">SCLCIDRAFT_136821</name>
</gene>